<reference evidence="2" key="1">
    <citation type="journal article" date="2019" name="Int. J. Syst. Evol. Microbiol.">
        <title>The Global Catalogue of Microorganisms (GCM) 10K type strain sequencing project: providing services to taxonomists for standard genome sequencing and annotation.</title>
        <authorList>
            <consortium name="The Broad Institute Genomics Platform"/>
            <consortium name="The Broad Institute Genome Sequencing Center for Infectious Disease"/>
            <person name="Wu L."/>
            <person name="Ma J."/>
        </authorList>
    </citation>
    <scope>NUCLEOTIDE SEQUENCE [LARGE SCALE GENOMIC DNA]</scope>
    <source>
        <strain evidence="2">CGMCC 1.12778</strain>
    </source>
</reference>
<gene>
    <name evidence="1" type="ORF">GCM10007170_46480</name>
</gene>
<proteinExistence type="predicted"/>
<dbReference type="Proteomes" id="UP000643279">
    <property type="component" value="Unassembled WGS sequence"/>
</dbReference>
<evidence type="ECO:0000313" key="2">
    <source>
        <dbReference type="Proteomes" id="UP000643279"/>
    </source>
</evidence>
<accession>A0ABQ2AZC0</accession>
<dbReference type="RefSeq" id="WP_188573849.1">
    <property type="nucleotide sequence ID" value="NZ_BMFW01000062.1"/>
</dbReference>
<comment type="caution">
    <text evidence="1">The sequence shown here is derived from an EMBL/GenBank/DDBJ whole genome shotgun (WGS) entry which is preliminary data.</text>
</comment>
<protein>
    <submittedName>
        <fullName evidence="1">Uncharacterized protein</fullName>
    </submittedName>
</protein>
<sequence>MNHEPGTTTIQVADAESIDRELDTAVAAVREQALQERRRGILVTRRGPDSFTVALSDEVPFGLTREKHDW</sequence>
<dbReference type="EMBL" id="BMFW01000062">
    <property type="protein sequence ID" value="GGI03153.1"/>
    <property type="molecule type" value="Genomic_DNA"/>
</dbReference>
<evidence type="ECO:0000313" key="1">
    <source>
        <dbReference type="EMBL" id="GGI03153.1"/>
    </source>
</evidence>
<organism evidence="1 2">
    <name type="scientific">Arthrobacter liuii</name>
    <dbReference type="NCBI Taxonomy" id="1476996"/>
    <lineage>
        <taxon>Bacteria</taxon>
        <taxon>Bacillati</taxon>
        <taxon>Actinomycetota</taxon>
        <taxon>Actinomycetes</taxon>
        <taxon>Micrococcales</taxon>
        <taxon>Micrococcaceae</taxon>
        <taxon>Arthrobacter</taxon>
    </lineage>
</organism>
<keyword evidence="2" id="KW-1185">Reference proteome</keyword>
<name>A0ABQ2AZC0_9MICC</name>